<dbReference type="InterPro" id="IPR000719">
    <property type="entry name" value="Prot_kinase_dom"/>
</dbReference>
<reference evidence="12" key="1">
    <citation type="journal article" date="2016" name="Nature">
        <title>Genome evolution in the allotetraploid frog Xenopus laevis.</title>
        <authorList>
            <person name="Session A.M."/>
            <person name="Uno Y."/>
            <person name="Kwon T."/>
            <person name="Chapman J.A."/>
            <person name="Toyoda A."/>
            <person name="Takahashi S."/>
            <person name="Fukui A."/>
            <person name="Hikosaka A."/>
            <person name="Suzuki A."/>
            <person name="Kondo M."/>
            <person name="van Heeringen S.J."/>
            <person name="Quigley I."/>
            <person name="Heinz S."/>
            <person name="Ogino H."/>
            <person name="Ochi H."/>
            <person name="Hellsten U."/>
            <person name="Lyons J.B."/>
            <person name="Simakov O."/>
            <person name="Putnam N."/>
            <person name="Stites J."/>
            <person name="Kuroki Y."/>
            <person name="Tanaka T."/>
            <person name="Michiue T."/>
            <person name="Watanabe M."/>
            <person name="Bogdanovic O."/>
            <person name="Lister R."/>
            <person name="Georgiou G."/>
            <person name="Paranjpe S.S."/>
            <person name="van Kruijsbergen I."/>
            <person name="Shu S."/>
            <person name="Carlson J."/>
            <person name="Kinoshita T."/>
            <person name="Ohta Y."/>
            <person name="Mawaribuchi S."/>
            <person name="Jenkins J."/>
            <person name="Grimwood J."/>
            <person name="Schmutz J."/>
            <person name="Mitros T."/>
            <person name="Mozaffari S.V."/>
            <person name="Suzuki Y."/>
            <person name="Haramoto Y."/>
            <person name="Yamamoto T.S."/>
            <person name="Takagi C."/>
            <person name="Heald R."/>
            <person name="Miller K."/>
            <person name="Haudenschild C."/>
            <person name="Kitzman J."/>
            <person name="Nakayama T."/>
            <person name="Izutsu Y."/>
            <person name="Robert J."/>
            <person name="Fortriede J."/>
            <person name="Burns K."/>
            <person name="Lotay V."/>
            <person name="Karimi K."/>
            <person name="Yasuoka Y."/>
            <person name="Dichmann D.S."/>
            <person name="Flajnik M.F."/>
            <person name="Houston D.W."/>
            <person name="Shendure J."/>
            <person name="DuPasquier L."/>
            <person name="Vize P.D."/>
            <person name="Zorn A.M."/>
            <person name="Ito M."/>
            <person name="Marcotte E.M."/>
            <person name="Wallingford J.B."/>
            <person name="Ito Y."/>
            <person name="Asashima M."/>
            <person name="Ueno N."/>
            <person name="Matsuda Y."/>
            <person name="Veenstra G.J."/>
            <person name="Fujiyama A."/>
            <person name="Harland R.M."/>
            <person name="Taira M."/>
            <person name="Rokhsar D.S."/>
        </authorList>
    </citation>
    <scope>NUCLEOTIDE SEQUENCE [LARGE SCALE GENOMIC DNA]</scope>
    <source>
        <strain evidence="12">J</strain>
    </source>
</reference>
<dbReference type="SUPFAM" id="SSF56112">
    <property type="entry name" value="Protein kinase-like (PK-like)"/>
    <property type="match status" value="1"/>
</dbReference>
<sequence length="499" mass="57180">MERSIVNYFELREFQVERKRGRVDEDGKSKKRRMLDKEEKEISREESSQSGSRGLGGERRRKESLAALKNNEKRKKSEEKDEGGRKKRRMLHAEEKEKSRQTSSQKNRNSFIDENNRKGRETGGSDQEKAFPQKPDVCNIKDYHFYAVIGQGGFGKVLLARLRGKKKSVAMKIVKKKSLSSIISIRKEASVMRIAKTNPFMINTKAFFQSQSHAFFVMKLALGRSLEDEIRDWRRFEMPRVLFHTAEMICGLQFLHSKGIIHRDLKPGNILLDKEGHVKIADFGLAILLKKEYNAGVDWWSIGIVICEMAIGRSPFYCGNDKKRILHSTIRDKLELPDWLSTEMSDLIRKLLNKDPAKRLGVNGNIREHPAFSTINWEELENMRVAPPFKLTRCVPVQMHAHIRLVSLIASSSSNVKLALGRTHTLESGIPVMRASAHARTRLRRGLRVMTLSKVLRIGVRTCHVYRLGVAILPAALKQRSRVDTMLNLYVVPKRNGSV</sequence>
<dbReference type="PROSITE" id="PS00108">
    <property type="entry name" value="PROTEIN_KINASE_ST"/>
    <property type="match status" value="1"/>
</dbReference>
<dbReference type="AlphaFoldDB" id="A0A974D4Z9"/>
<evidence type="ECO:0000256" key="9">
    <source>
        <dbReference type="SAM" id="MobiDB-lite"/>
    </source>
</evidence>
<evidence type="ECO:0000256" key="3">
    <source>
        <dbReference type="ARBA" id="ARBA00022679"/>
    </source>
</evidence>
<organism evidence="11 12">
    <name type="scientific">Xenopus laevis</name>
    <name type="common">African clawed frog</name>
    <dbReference type="NCBI Taxonomy" id="8355"/>
    <lineage>
        <taxon>Eukaryota</taxon>
        <taxon>Metazoa</taxon>
        <taxon>Chordata</taxon>
        <taxon>Craniata</taxon>
        <taxon>Vertebrata</taxon>
        <taxon>Euteleostomi</taxon>
        <taxon>Amphibia</taxon>
        <taxon>Batrachia</taxon>
        <taxon>Anura</taxon>
        <taxon>Pipoidea</taxon>
        <taxon>Pipidae</taxon>
        <taxon>Xenopodinae</taxon>
        <taxon>Xenopus</taxon>
        <taxon>Xenopus</taxon>
    </lineage>
</organism>
<keyword evidence="3" id="KW-0808">Transferase</keyword>
<evidence type="ECO:0000256" key="7">
    <source>
        <dbReference type="PROSITE-ProRule" id="PRU10141"/>
    </source>
</evidence>
<accession>A0A974D4Z9</accession>
<feature type="compositionally biased region" description="Basic and acidic residues" evidence="9">
    <location>
        <begin position="17"/>
        <end position="28"/>
    </location>
</feature>
<evidence type="ECO:0000256" key="5">
    <source>
        <dbReference type="ARBA" id="ARBA00022777"/>
    </source>
</evidence>
<dbReference type="Pfam" id="PF00069">
    <property type="entry name" value="Pkinase"/>
    <property type="match status" value="1"/>
</dbReference>
<dbReference type="InterPro" id="IPR008271">
    <property type="entry name" value="Ser/Thr_kinase_AS"/>
</dbReference>
<gene>
    <name evidence="11" type="ORF">XELAEV_18022594mg</name>
</gene>
<keyword evidence="5" id="KW-0418">Kinase</keyword>
<dbReference type="Gene3D" id="3.30.200.20">
    <property type="entry name" value="Phosphorylase Kinase, domain 1"/>
    <property type="match status" value="1"/>
</dbReference>
<dbReference type="PROSITE" id="PS00107">
    <property type="entry name" value="PROTEIN_KINASE_ATP"/>
    <property type="match status" value="1"/>
</dbReference>
<keyword evidence="2" id="KW-0597">Phosphoprotein</keyword>
<feature type="compositionally biased region" description="Basic and acidic residues" evidence="9">
    <location>
        <begin position="35"/>
        <end position="47"/>
    </location>
</feature>
<keyword evidence="6 7" id="KW-0067">ATP-binding</keyword>
<dbReference type="PANTHER" id="PTHR24351">
    <property type="entry name" value="RIBOSOMAL PROTEIN S6 KINASE"/>
    <property type="match status" value="1"/>
</dbReference>
<dbReference type="EMBL" id="CM004472">
    <property type="protein sequence ID" value="OCT84441.1"/>
    <property type="molecule type" value="Genomic_DNA"/>
</dbReference>
<evidence type="ECO:0000313" key="11">
    <source>
        <dbReference type="EMBL" id="OCT84441.1"/>
    </source>
</evidence>
<dbReference type="InterPro" id="IPR011009">
    <property type="entry name" value="Kinase-like_dom_sf"/>
</dbReference>
<feature type="domain" description="Protein kinase" evidence="10">
    <location>
        <begin position="143"/>
        <end position="372"/>
    </location>
</feature>
<dbReference type="InterPro" id="IPR017441">
    <property type="entry name" value="Protein_kinase_ATP_BS"/>
</dbReference>
<comment type="similarity">
    <text evidence="8">Belongs to the protein kinase superfamily.</text>
</comment>
<feature type="compositionally biased region" description="Basic and acidic residues" evidence="9">
    <location>
        <begin position="114"/>
        <end position="131"/>
    </location>
</feature>
<feature type="compositionally biased region" description="Basic and acidic residues" evidence="9">
    <location>
        <begin position="91"/>
        <end position="100"/>
    </location>
</feature>
<feature type="binding site" evidence="7">
    <location>
        <position position="176"/>
    </location>
    <ligand>
        <name>ATP</name>
        <dbReference type="ChEBI" id="CHEBI:30616"/>
    </ligand>
</feature>
<dbReference type="Proteomes" id="UP000694892">
    <property type="component" value="Chromosome 4L"/>
</dbReference>
<protein>
    <recommendedName>
        <fullName evidence="10">Protein kinase domain-containing protein</fullName>
    </recommendedName>
</protein>
<proteinExistence type="inferred from homology"/>
<dbReference type="PROSITE" id="PS50011">
    <property type="entry name" value="PROTEIN_KINASE_DOM"/>
    <property type="match status" value="1"/>
</dbReference>
<evidence type="ECO:0000259" key="10">
    <source>
        <dbReference type="PROSITE" id="PS50011"/>
    </source>
</evidence>
<evidence type="ECO:0000256" key="8">
    <source>
        <dbReference type="RuleBase" id="RU000304"/>
    </source>
</evidence>
<dbReference type="Gene3D" id="1.10.510.10">
    <property type="entry name" value="Transferase(Phosphotransferase) domain 1"/>
    <property type="match status" value="2"/>
</dbReference>
<keyword evidence="1 8" id="KW-0723">Serine/threonine-protein kinase</keyword>
<dbReference type="GO" id="GO:0005524">
    <property type="term" value="F:ATP binding"/>
    <property type="evidence" value="ECO:0007669"/>
    <property type="project" value="UniProtKB-UniRule"/>
</dbReference>
<feature type="compositionally biased region" description="Basic and acidic residues" evidence="9">
    <location>
        <begin position="75"/>
        <end position="84"/>
    </location>
</feature>
<name>A0A974D4Z9_XENLA</name>
<feature type="compositionally biased region" description="Polar residues" evidence="9">
    <location>
        <begin position="101"/>
        <end position="113"/>
    </location>
</feature>
<evidence type="ECO:0000256" key="1">
    <source>
        <dbReference type="ARBA" id="ARBA00022527"/>
    </source>
</evidence>
<dbReference type="GO" id="GO:0004674">
    <property type="term" value="F:protein serine/threonine kinase activity"/>
    <property type="evidence" value="ECO:0007669"/>
    <property type="project" value="UniProtKB-KW"/>
</dbReference>
<evidence type="ECO:0000256" key="6">
    <source>
        <dbReference type="ARBA" id="ARBA00022840"/>
    </source>
</evidence>
<evidence type="ECO:0000256" key="4">
    <source>
        <dbReference type="ARBA" id="ARBA00022741"/>
    </source>
</evidence>
<feature type="region of interest" description="Disordered" evidence="9">
    <location>
        <begin position="17"/>
        <end position="133"/>
    </location>
</feature>
<evidence type="ECO:0000313" key="12">
    <source>
        <dbReference type="Proteomes" id="UP000694892"/>
    </source>
</evidence>
<dbReference type="SMART" id="SM00220">
    <property type="entry name" value="S_TKc"/>
    <property type="match status" value="1"/>
</dbReference>
<evidence type="ECO:0000256" key="2">
    <source>
        <dbReference type="ARBA" id="ARBA00022553"/>
    </source>
</evidence>
<keyword evidence="4 7" id="KW-0547">Nucleotide-binding</keyword>